<dbReference type="Proteomes" id="UP000279194">
    <property type="component" value="Unassembled WGS sequence"/>
</dbReference>
<feature type="transmembrane region" description="Helical" evidence="1">
    <location>
        <begin position="20"/>
        <end position="38"/>
    </location>
</feature>
<evidence type="ECO:0000256" key="1">
    <source>
        <dbReference type="SAM" id="Phobius"/>
    </source>
</evidence>
<accession>A0A3L9DST8</accession>
<keyword evidence="1" id="KW-0472">Membrane</keyword>
<evidence type="ECO:0000313" key="2">
    <source>
        <dbReference type="EMBL" id="RLY04401.1"/>
    </source>
</evidence>
<comment type="caution">
    <text evidence="2">The sequence shown here is derived from an EMBL/GenBank/DDBJ whole genome shotgun (WGS) entry which is preliminary data.</text>
</comment>
<dbReference type="AlphaFoldDB" id="A0A3L9DST8"/>
<keyword evidence="3" id="KW-1185">Reference proteome</keyword>
<keyword evidence="1" id="KW-0812">Transmembrane</keyword>
<dbReference type="EMBL" id="RCVM01000003">
    <property type="protein sequence ID" value="RLY04401.1"/>
    <property type="molecule type" value="Genomic_DNA"/>
</dbReference>
<feature type="transmembrane region" description="Helical" evidence="1">
    <location>
        <begin position="44"/>
        <end position="66"/>
    </location>
</feature>
<dbReference type="OrthoDB" id="2233065at2"/>
<dbReference type="InterPro" id="IPR020215">
    <property type="entry name" value="EbsA-like"/>
</dbReference>
<protein>
    <submittedName>
        <fullName evidence="2">EbsA protein</fullName>
    </submittedName>
</protein>
<reference evidence="2 3" key="1">
    <citation type="submission" date="2018-10" db="EMBL/GenBank/DDBJ databases">
        <title>Streptococcus hillyeri sp. nov., isolated from equine tracheal sample.</title>
        <authorList>
            <person name="Macfadyen A.C."/>
            <person name="Waller A."/>
            <person name="Paterson G.K."/>
        </authorList>
    </citation>
    <scope>NUCLEOTIDE SEQUENCE [LARGE SCALE GENOMIC DNA]</scope>
    <source>
        <strain evidence="2 3">28462</strain>
    </source>
</reference>
<dbReference type="Pfam" id="PF17255">
    <property type="entry name" value="EbsA"/>
    <property type="match status" value="1"/>
</dbReference>
<name>A0A3L9DST8_9STRE</name>
<evidence type="ECO:0000313" key="3">
    <source>
        <dbReference type="Proteomes" id="UP000279194"/>
    </source>
</evidence>
<proteinExistence type="predicted"/>
<gene>
    <name evidence="2" type="ORF">EAF07_02870</name>
</gene>
<sequence length="163" mass="19405">MIKLFGKIRYHWQPELSWSLIYWSLTFLPIFIGLSMLYEKTDVPMAFFVMIGVFGTLFSLGFHRYFIIGDDGRLEIVDSKFWKQTYVLISDIEKIEVTKTTLSLVLKNGQSQLYYMRKWPKKYFLDALAIHPDFVGEVELLDNFIKLDYFEHYQDDKKASTRL</sequence>
<keyword evidence="1" id="KW-1133">Transmembrane helix</keyword>
<dbReference type="RefSeq" id="WP_121834783.1">
    <property type="nucleotide sequence ID" value="NZ_RCVM01000003.1"/>
</dbReference>
<organism evidence="2 3">
    <name type="scientific">Streptococcus hillyeri</name>
    <dbReference type="NCBI Taxonomy" id="2282420"/>
    <lineage>
        <taxon>Bacteria</taxon>
        <taxon>Bacillati</taxon>
        <taxon>Bacillota</taxon>
        <taxon>Bacilli</taxon>
        <taxon>Lactobacillales</taxon>
        <taxon>Streptococcaceae</taxon>
        <taxon>Streptococcus</taxon>
    </lineage>
</organism>